<protein>
    <submittedName>
        <fullName evidence="1">Uncharacterized protein</fullName>
    </submittedName>
</protein>
<gene>
    <name evidence="1" type="ORF">F2Y07_03140</name>
</gene>
<organism evidence="1 2">
    <name type="scientific">Alistipes shahii</name>
    <dbReference type="NCBI Taxonomy" id="328814"/>
    <lineage>
        <taxon>Bacteria</taxon>
        <taxon>Pseudomonadati</taxon>
        <taxon>Bacteroidota</taxon>
        <taxon>Bacteroidia</taxon>
        <taxon>Bacteroidales</taxon>
        <taxon>Rikenellaceae</taxon>
        <taxon>Alistipes</taxon>
    </lineage>
</organism>
<dbReference type="RefSeq" id="WP_022061451.1">
    <property type="nucleotide sequence ID" value="NZ_CAUENT010000054.1"/>
</dbReference>
<name>A0A5B3GUE1_9BACT</name>
<dbReference type="InterPro" id="IPR046558">
    <property type="entry name" value="DUF6712"/>
</dbReference>
<sequence length="167" mass="19524">MRHLIEPCDVDKYARPCDMDDEIIARAIEEAELLDIKPKLGDELFMRLLTHVQFAVLLNGGEYTDECRNQRHFVGLRRTLAYYVWARLVKTSVNHLTRFGFVQKRDEYSQATEYRERQTAYNDAFAIADGYMKECLAYIQAKPEIFADYTLKGKVKANRTKFKILGN</sequence>
<dbReference type="EMBL" id="VVXJ01000005">
    <property type="protein sequence ID" value="KAA2377147.1"/>
    <property type="molecule type" value="Genomic_DNA"/>
</dbReference>
<dbReference type="AlphaFoldDB" id="A0A5B3GUE1"/>
<accession>A0A5B3GUE1</accession>
<reference evidence="1 2" key="1">
    <citation type="journal article" date="2019" name="Nat. Med.">
        <title>A library of human gut bacterial isolates paired with longitudinal multiomics data enables mechanistic microbiome research.</title>
        <authorList>
            <person name="Poyet M."/>
            <person name="Groussin M."/>
            <person name="Gibbons S.M."/>
            <person name="Avila-Pacheco J."/>
            <person name="Jiang X."/>
            <person name="Kearney S.M."/>
            <person name="Perrotta A.R."/>
            <person name="Berdy B."/>
            <person name="Zhao S."/>
            <person name="Lieberman T.D."/>
            <person name="Swanson P.K."/>
            <person name="Smith M."/>
            <person name="Roesemann S."/>
            <person name="Alexander J.E."/>
            <person name="Rich S.A."/>
            <person name="Livny J."/>
            <person name="Vlamakis H."/>
            <person name="Clish C."/>
            <person name="Bullock K."/>
            <person name="Deik A."/>
            <person name="Scott J."/>
            <person name="Pierce K.A."/>
            <person name="Xavier R.J."/>
            <person name="Alm E.J."/>
        </authorList>
    </citation>
    <scope>NUCLEOTIDE SEQUENCE [LARGE SCALE GENOMIC DNA]</scope>
    <source>
        <strain evidence="1 2">BIOML-A1</strain>
    </source>
</reference>
<evidence type="ECO:0000313" key="1">
    <source>
        <dbReference type="EMBL" id="KAA2377147.1"/>
    </source>
</evidence>
<dbReference type="Proteomes" id="UP000322658">
    <property type="component" value="Unassembled WGS sequence"/>
</dbReference>
<dbReference type="Pfam" id="PF20459">
    <property type="entry name" value="DUF6712"/>
    <property type="match status" value="1"/>
</dbReference>
<evidence type="ECO:0000313" key="2">
    <source>
        <dbReference type="Proteomes" id="UP000322658"/>
    </source>
</evidence>
<proteinExistence type="predicted"/>
<comment type="caution">
    <text evidence="1">The sequence shown here is derived from an EMBL/GenBank/DDBJ whole genome shotgun (WGS) entry which is preliminary data.</text>
</comment>